<reference evidence="2" key="1">
    <citation type="submission" date="2020-08" db="EMBL/GenBank/DDBJ databases">
        <title>Genome public.</title>
        <authorList>
            <person name="Liu C."/>
            <person name="Sun Q."/>
        </authorList>
    </citation>
    <scope>NUCLEOTIDE SEQUENCE</scope>
    <source>
        <strain evidence="2">BX5</strain>
    </source>
</reference>
<dbReference type="InterPro" id="IPR014284">
    <property type="entry name" value="RNA_pol_sigma-70_dom"/>
</dbReference>
<dbReference type="GO" id="GO:0003700">
    <property type="term" value="F:DNA-binding transcription factor activity"/>
    <property type="evidence" value="ECO:0007669"/>
    <property type="project" value="InterPro"/>
</dbReference>
<keyword evidence="3" id="KW-1185">Reference proteome</keyword>
<dbReference type="SUPFAM" id="SSF88659">
    <property type="entry name" value="Sigma3 and sigma4 domains of RNA polymerase sigma factors"/>
    <property type="match status" value="1"/>
</dbReference>
<evidence type="ECO:0000313" key="2">
    <source>
        <dbReference type="EMBL" id="MBC5718068.1"/>
    </source>
</evidence>
<evidence type="ECO:0000259" key="1">
    <source>
        <dbReference type="Pfam" id="PF04545"/>
    </source>
</evidence>
<dbReference type="Gene3D" id="1.10.10.10">
    <property type="entry name" value="Winged helix-like DNA-binding domain superfamily/Winged helix DNA-binding domain"/>
    <property type="match status" value="1"/>
</dbReference>
<proteinExistence type="predicted"/>
<dbReference type="Proteomes" id="UP000602260">
    <property type="component" value="Unassembled WGS sequence"/>
</dbReference>
<dbReference type="InterPro" id="IPR013324">
    <property type="entry name" value="RNA_pol_sigma_r3/r4-like"/>
</dbReference>
<protein>
    <submittedName>
        <fullName evidence="2">Sigma-70 family RNA polymerase sigma factor</fullName>
    </submittedName>
</protein>
<dbReference type="EMBL" id="JACOPN010000009">
    <property type="protein sequence ID" value="MBC5718068.1"/>
    <property type="molecule type" value="Genomic_DNA"/>
</dbReference>
<comment type="caution">
    <text evidence="2">The sequence shown here is derived from an EMBL/GenBank/DDBJ whole genome shotgun (WGS) entry which is preliminary data.</text>
</comment>
<dbReference type="InterPro" id="IPR036388">
    <property type="entry name" value="WH-like_DNA-bd_sf"/>
</dbReference>
<organism evidence="2 3">
    <name type="scientific">Flintibacter faecis</name>
    <dbReference type="NCBI Taxonomy" id="2763047"/>
    <lineage>
        <taxon>Bacteria</taxon>
        <taxon>Bacillati</taxon>
        <taxon>Bacillota</taxon>
        <taxon>Clostridia</taxon>
        <taxon>Eubacteriales</taxon>
        <taxon>Flintibacter</taxon>
    </lineage>
</organism>
<dbReference type="GO" id="GO:0006352">
    <property type="term" value="P:DNA-templated transcription initiation"/>
    <property type="evidence" value="ECO:0007669"/>
    <property type="project" value="InterPro"/>
</dbReference>
<evidence type="ECO:0000313" key="3">
    <source>
        <dbReference type="Proteomes" id="UP000602260"/>
    </source>
</evidence>
<feature type="domain" description="RNA polymerase sigma-70 region 4" evidence="1">
    <location>
        <begin position="31"/>
        <end position="75"/>
    </location>
</feature>
<dbReference type="InterPro" id="IPR007630">
    <property type="entry name" value="RNA_pol_sigma70_r4"/>
</dbReference>
<dbReference type="AlphaFoldDB" id="A0A8J6M548"/>
<dbReference type="NCBIfam" id="TIGR02937">
    <property type="entry name" value="sigma70-ECF"/>
    <property type="match status" value="1"/>
</dbReference>
<name>A0A8J6M548_9FIRM</name>
<dbReference type="CDD" id="cd06171">
    <property type="entry name" value="Sigma70_r4"/>
    <property type="match status" value="1"/>
</dbReference>
<gene>
    <name evidence="2" type="ORF">H8S55_12205</name>
</gene>
<sequence length="88" mass="10301">MAVYNRQMAPDNDQELTQLKRNLIRALKEDITPRQRETMLMYYGQGLNMREIGQKLGVDKSTVSRTIKRGERRLQRCLRYGAKGLLES</sequence>
<accession>A0A8J6M548</accession>
<dbReference type="Pfam" id="PF04545">
    <property type="entry name" value="Sigma70_r4"/>
    <property type="match status" value="1"/>
</dbReference>